<comment type="caution">
    <text evidence="1">Lacks conserved residue(s) required for the propagation of feature annotation.</text>
</comment>
<keyword evidence="5" id="KW-1185">Reference proteome</keyword>
<reference evidence="4" key="2">
    <citation type="submission" date="2022-06" db="UniProtKB">
        <authorList>
            <consortium name="EnsemblMetazoa"/>
        </authorList>
    </citation>
    <scope>IDENTIFICATION</scope>
    <source>
        <strain evidence="4">PS312</strain>
    </source>
</reference>
<evidence type="ECO:0000313" key="5">
    <source>
        <dbReference type="Proteomes" id="UP000005239"/>
    </source>
</evidence>
<feature type="signal peptide" evidence="2">
    <location>
        <begin position="1"/>
        <end position="18"/>
    </location>
</feature>
<keyword evidence="2" id="KW-0732">Signal</keyword>
<dbReference type="InterPro" id="IPR003582">
    <property type="entry name" value="ShKT_dom"/>
</dbReference>
<name>A0A8R1UHJ2_PRIPA</name>
<feature type="disulfide bond" evidence="1">
    <location>
        <begin position="130"/>
        <end position="164"/>
    </location>
</feature>
<feature type="chain" id="PRO_5035895515" description="ShKT domain-containing protein" evidence="2">
    <location>
        <begin position="19"/>
        <end position="165"/>
    </location>
</feature>
<accession>A0A8R1UHJ2</accession>
<sequence length="165" mass="18330">MIRTILLLLLSSFPSVFSEVVEGLTCSVIDFQKICFLDSCPVEEGVCIRQNGGKYCCKFENLILPSLPDPTTSTEAATTTEACEDLSPKCVLSVHLCFLPDYDKIMNVYCQKTCMRTCGQFTMVPTVPTCRDITPDCAGKESLCKMNEYVSIMKQYCARSCAFCT</sequence>
<organism evidence="4 5">
    <name type="scientific">Pristionchus pacificus</name>
    <name type="common">Parasitic nematode worm</name>
    <dbReference type="NCBI Taxonomy" id="54126"/>
    <lineage>
        <taxon>Eukaryota</taxon>
        <taxon>Metazoa</taxon>
        <taxon>Ecdysozoa</taxon>
        <taxon>Nematoda</taxon>
        <taxon>Chromadorea</taxon>
        <taxon>Rhabditida</taxon>
        <taxon>Rhabditina</taxon>
        <taxon>Diplogasteromorpha</taxon>
        <taxon>Diplogasteroidea</taxon>
        <taxon>Neodiplogasteridae</taxon>
        <taxon>Pristionchus</taxon>
    </lineage>
</organism>
<dbReference type="PANTHER" id="PTHR21724">
    <property type="entry name" value="SHKT DOMAIN-CONTAINING PROTEIN"/>
    <property type="match status" value="1"/>
</dbReference>
<dbReference type="Pfam" id="PF01549">
    <property type="entry name" value="ShK"/>
    <property type="match status" value="2"/>
</dbReference>
<evidence type="ECO:0000313" key="4">
    <source>
        <dbReference type="EnsemblMetazoa" id="PPA21424.1"/>
    </source>
</evidence>
<dbReference type="Proteomes" id="UP000005239">
    <property type="component" value="Unassembled WGS sequence"/>
</dbReference>
<evidence type="ECO:0000256" key="1">
    <source>
        <dbReference type="PROSITE-ProRule" id="PRU01005"/>
    </source>
</evidence>
<protein>
    <recommendedName>
        <fullName evidence="3">ShKT domain-containing protein</fullName>
    </recommendedName>
</protein>
<dbReference type="PANTHER" id="PTHR21724:SF94">
    <property type="entry name" value="SHKT DOMAIN-CONTAINING PROTEIN"/>
    <property type="match status" value="1"/>
</dbReference>
<dbReference type="EnsemblMetazoa" id="PPA21424.1">
    <property type="protein sequence ID" value="PPA21424.1"/>
    <property type="gene ID" value="WBGene00110978"/>
</dbReference>
<dbReference type="AlphaFoldDB" id="A0A8R1UHJ2"/>
<keyword evidence="1" id="KW-1015">Disulfide bond</keyword>
<proteinExistence type="predicted"/>
<dbReference type="GO" id="GO:0045087">
    <property type="term" value="P:innate immune response"/>
    <property type="evidence" value="ECO:0000318"/>
    <property type="project" value="GO_Central"/>
</dbReference>
<reference evidence="5" key="1">
    <citation type="journal article" date="2008" name="Nat. Genet.">
        <title>The Pristionchus pacificus genome provides a unique perspective on nematode lifestyle and parasitism.</title>
        <authorList>
            <person name="Dieterich C."/>
            <person name="Clifton S.W."/>
            <person name="Schuster L.N."/>
            <person name="Chinwalla A."/>
            <person name="Delehaunty K."/>
            <person name="Dinkelacker I."/>
            <person name="Fulton L."/>
            <person name="Fulton R."/>
            <person name="Godfrey J."/>
            <person name="Minx P."/>
            <person name="Mitreva M."/>
            <person name="Roeseler W."/>
            <person name="Tian H."/>
            <person name="Witte H."/>
            <person name="Yang S.P."/>
            <person name="Wilson R.K."/>
            <person name="Sommer R.J."/>
        </authorList>
    </citation>
    <scope>NUCLEOTIDE SEQUENCE [LARGE SCALE GENOMIC DNA]</scope>
    <source>
        <strain evidence="5">PS312</strain>
    </source>
</reference>
<dbReference type="PROSITE" id="PS51670">
    <property type="entry name" value="SHKT"/>
    <property type="match status" value="1"/>
</dbReference>
<evidence type="ECO:0000259" key="3">
    <source>
        <dbReference type="PROSITE" id="PS51670"/>
    </source>
</evidence>
<feature type="domain" description="ShKT" evidence="3">
    <location>
        <begin position="130"/>
        <end position="164"/>
    </location>
</feature>
<evidence type="ECO:0000256" key="2">
    <source>
        <dbReference type="SAM" id="SignalP"/>
    </source>
</evidence>
<dbReference type="SMART" id="SM00254">
    <property type="entry name" value="ShKT"/>
    <property type="match status" value="2"/>
</dbReference>
<gene>
    <name evidence="4" type="primary">WBGene00110978</name>
</gene>
<dbReference type="Gene3D" id="1.10.10.1940">
    <property type="match status" value="1"/>
</dbReference>